<feature type="compositionally biased region" description="Basic and acidic residues" evidence="3">
    <location>
        <begin position="8"/>
        <end position="19"/>
    </location>
</feature>
<evidence type="ECO:0000256" key="2">
    <source>
        <dbReference type="ARBA" id="ARBA00022490"/>
    </source>
</evidence>
<feature type="domain" description="PDZ" evidence="4">
    <location>
        <begin position="105"/>
        <end position="194"/>
    </location>
</feature>
<proteinExistence type="predicted"/>
<feature type="region of interest" description="Disordered" evidence="3">
    <location>
        <begin position="1"/>
        <end position="36"/>
    </location>
</feature>
<feature type="region of interest" description="Disordered" evidence="3">
    <location>
        <begin position="264"/>
        <end position="314"/>
    </location>
</feature>
<dbReference type="CDD" id="cd06713">
    <property type="entry name" value="PDZ_tamalin_CYTIP-like"/>
    <property type="match status" value="1"/>
</dbReference>
<dbReference type="EMBL" id="JAINUF010000005">
    <property type="protein sequence ID" value="KAJ8358665.1"/>
    <property type="molecule type" value="Genomic_DNA"/>
</dbReference>
<dbReference type="Gene3D" id="2.30.42.10">
    <property type="match status" value="1"/>
</dbReference>
<dbReference type="GO" id="GO:0005737">
    <property type="term" value="C:cytoplasm"/>
    <property type="evidence" value="ECO:0007669"/>
    <property type="project" value="UniProtKB-SubCell"/>
</dbReference>
<evidence type="ECO:0000259" key="4">
    <source>
        <dbReference type="PROSITE" id="PS50106"/>
    </source>
</evidence>
<dbReference type="PANTHER" id="PTHR15963:SF3">
    <property type="entry name" value="PROTEIN TAMALIN"/>
    <property type="match status" value="1"/>
</dbReference>
<evidence type="ECO:0000313" key="6">
    <source>
        <dbReference type="Proteomes" id="UP001152622"/>
    </source>
</evidence>
<gene>
    <name evidence="5" type="ORF">SKAU_G00151900</name>
</gene>
<dbReference type="PANTHER" id="PTHR15963">
    <property type="entry name" value="GENERAL RECEPTOR FOR PHOSPHOINOSITIDES 1-ASSOCIATED SCAFFOLD PROTEIN-RELATED"/>
    <property type="match status" value="1"/>
</dbReference>
<keyword evidence="2" id="KW-0963">Cytoplasm</keyword>
<sequence>MKNTSFWRLEKRSSSKPDHGTSFPNSAETHFPTSKSDNCKAMVSMNNSLDVYNYKTLAYSGGTLPRNRIKYLNVFPVPNRPQPYPKAGSQMWNSRTHSPEQHRKVIVLEKEDEEAFGFEIQTYGLHQADETSVEMCTFVCKVCAGSPAYRAGLRVGDTISGVNEASVDGFRHTEIVQLIRSCGNTIRQVSEKNRLETIYSDSLRKAELEARLQYLRQTLQEKWDEYESLMKREQKLLHGILMSDKAVSESKALACFNLGNPNPVSSPAHHHRAHQPASNISAATADSPHNHARNPHPGTNTGSAVERPPAGTHKASGLFATAKTNLTRSASTRSYLRGAAGHGVSEKQGGVSQGLYGSLPRRAKQNSFCRHLLRFIPGLNRPLEEDENKL</sequence>
<dbReference type="InterPro" id="IPR001478">
    <property type="entry name" value="PDZ"/>
</dbReference>
<protein>
    <recommendedName>
        <fullName evidence="4">PDZ domain-containing protein</fullName>
    </recommendedName>
</protein>
<dbReference type="AlphaFoldDB" id="A0A9Q1IYW2"/>
<dbReference type="SMART" id="SM00228">
    <property type="entry name" value="PDZ"/>
    <property type="match status" value="1"/>
</dbReference>
<accession>A0A9Q1IYW2</accession>
<dbReference type="Pfam" id="PF00595">
    <property type="entry name" value="PDZ"/>
    <property type="match status" value="1"/>
</dbReference>
<keyword evidence="6" id="KW-1185">Reference proteome</keyword>
<comment type="caution">
    <text evidence="5">The sequence shown here is derived from an EMBL/GenBank/DDBJ whole genome shotgun (WGS) entry which is preliminary data.</text>
</comment>
<name>A0A9Q1IYW2_SYNKA</name>
<dbReference type="Proteomes" id="UP001152622">
    <property type="component" value="Chromosome 5"/>
</dbReference>
<evidence type="ECO:0000256" key="3">
    <source>
        <dbReference type="SAM" id="MobiDB-lite"/>
    </source>
</evidence>
<feature type="compositionally biased region" description="Polar residues" evidence="3">
    <location>
        <begin position="22"/>
        <end position="36"/>
    </location>
</feature>
<evidence type="ECO:0000256" key="1">
    <source>
        <dbReference type="ARBA" id="ARBA00004496"/>
    </source>
</evidence>
<evidence type="ECO:0000313" key="5">
    <source>
        <dbReference type="EMBL" id="KAJ8358665.1"/>
    </source>
</evidence>
<dbReference type="PROSITE" id="PS50106">
    <property type="entry name" value="PDZ"/>
    <property type="match status" value="1"/>
</dbReference>
<organism evidence="5 6">
    <name type="scientific">Synaphobranchus kaupii</name>
    <name type="common">Kaup's arrowtooth eel</name>
    <dbReference type="NCBI Taxonomy" id="118154"/>
    <lineage>
        <taxon>Eukaryota</taxon>
        <taxon>Metazoa</taxon>
        <taxon>Chordata</taxon>
        <taxon>Craniata</taxon>
        <taxon>Vertebrata</taxon>
        <taxon>Euteleostomi</taxon>
        <taxon>Actinopterygii</taxon>
        <taxon>Neopterygii</taxon>
        <taxon>Teleostei</taxon>
        <taxon>Anguilliformes</taxon>
        <taxon>Synaphobranchidae</taxon>
        <taxon>Synaphobranchus</taxon>
    </lineage>
</organism>
<dbReference type="InterPro" id="IPR036034">
    <property type="entry name" value="PDZ_sf"/>
</dbReference>
<dbReference type="OrthoDB" id="10041077at2759"/>
<reference evidence="5" key="1">
    <citation type="journal article" date="2023" name="Science">
        <title>Genome structures resolve the early diversification of teleost fishes.</title>
        <authorList>
            <person name="Parey E."/>
            <person name="Louis A."/>
            <person name="Montfort J."/>
            <person name="Bouchez O."/>
            <person name="Roques C."/>
            <person name="Iampietro C."/>
            <person name="Lluch J."/>
            <person name="Castinel A."/>
            <person name="Donnadieu C."/>
            <person name="Desvignes T."/>
            <person name="Floi Bucao C."/>
            <person name="Jouanno E."/>
            <person name="Wen M."/>
            <person name="Mejri S."/>
            <person name="Dirks R."/>
            <person name="Jansen H."/>
            <person name="Henkel C."/>
            <person name="Chen W.J."/>
            <person name="Zahm M."/>
            <person name="Cabau C."/>
            <person name="Klopp C."/>
            <person name="Thompson A.W."/>
            <person name="Robinson-Rechavi M."/>
            <person name="Braasch I."/>
            <person name="Lecointre G."/>
            <person name="Bobe J."/>
            <person name="Postlethwait J.H."/>
            <person name="Berthelot C."/>
            <person name="Roest Crollius H."/>
            <person name="Guiguen Y."/>
        </authorList>
    </citation>
    <scope>NUCLEOTIDE SEQUENCE</scope>
    <source>
        <strain evidence="5">WJC10195</strain>
    </source>
</reference>
<comment type="subcellular location">
    <subcellularLocation>
        <location evidence="1">Cytoplasm</location>
    </subcellularLocation>
</comment>
<dbReference type="InterPro" id="IPR052122">
    <property type="entry name" value="Intracell_Traff_Signaling_Reg"/>
</dbReference>
<dbReference type="SUPFAM" id="SSF50156">
    <property type="entry name" value="PDZ domain-like"/>
    <property type="match status" value="1"/>
</dbReference>